<dbReference type="EnsemblMetazoa" id="CapteT219371">
    <property type="protein sequence ID" value="CapteP219371"/>
    <property type="gene ID" value="CapteG219371"/>
</dbReference>
<dbReference type="Pfam" id="PF13771">
    <property type="entry name" value="zf-HC5HC2H"/>
    <property type="match status" value="1"/>
</dbReference>
<evidence type="ECO:0000256" key="4">
    <source>
        <dbReference type="SAM" id="MobiDB-lite"/>
    </source>
</evidence>
<keyword evidence="1" id="KW-0479">Metal-binding</keyword>
<dbReference type="PANTHER" id="PTHR12420">
    <property type="entry name" value="PHD FINGER PROTEIN"/>
    <property type="match status" value="1"/>
</dbReference>
<sequence length="528" mass="59875">MASSVTCGFCQRGREAQNICGKLWKNTSKKGDVVAAHHKCMQYSSGLAQYLSYPEFGGFKVKEVRKEIERGRGLKCNLCKGQKDKAMLRGATSGCAIKKCSQKFHFYCATQNSKAFTKRMEITDHEGDNVVCYRVYCSEKHLQQDEAQMKKDRTKYRYASDSEGYSLSEEESEDDDISPPMPKRFKKGEESLTNGHSAGDQMKPCVLCFVECQAIHPNTKIAVDAMAAELYEAPSDSVLLWQNERFPFLLPRHMIALFKAVSSAIRDKRFGDLSHLLFSLTEEDAESFEKSDSQRNLLDERKEVQENFVAAKENIDNSEVGRLKKMKDLRTWVMFVVLNSALDPTGKLRQELLRHHCLFRWSETSLLKSSFEGLAISSEDSRETELHTLQTYLTELAPSMRIERFPSDAFLLSSNPLSVTELLVTHFEPLQDCSSDTLIAFIGPVESKLLDHRGLVVSCMQWLVEEYVVKTNSRVLCVFDVGVQYDMIRAVDMLCELPEGVDVQILSSLNPETDPVTCLLVDLTWKSN</sequence>
<evidence type="ECO:0000313" key="8">
    <source>
        <dbReference type="Proteomes" id="UP000014760"/>
    </source>
</evidence>
<dbReference type="InterPro" id="IPR013083">
    <property type="entry name" value="Znf_RING/FYVE/PHD"/>
</dbReference>
<dbReference type="AlphaFoldDB" id="R7TGD5"/>
<dbReference type="InterPro" id="IPR034732">
    <property type="entry name" value="EPHD"/>
</dbReference>
<evidence type="ECO:0000259" key="5">
    <source>
        <dbReference type="PROSITE" id="PS51805"/>
    </source>
</evidence>
<reference evidence="8" key="1">
    <citation type="submission" date="2012-12" db="EMBL/GenBank/DDBJ databases">
        <authorList>
            <person name="Hellsten U."/>
            <person name="Grimwood J."/>
            <person name="Chapman J.A."/>
            <person name="Shapiro H."/>
            <person name="Aerts A."/>
            <person name="Otillar R.P."/>
            <person name="Terry A.Y."/>
            <person name="Boore J.L."/>
            <person name="Simakov O."/>
            <person name="Marletaz F."/>
            <person name="Cho S.-J."/>
            <person name="Edsinger-Gonzales E."/>
            <person name="Havlak P."/>
            <person name="Kuo D.-H."/>
            <person name="Larsson T."/>
            <person name="Lv J."/>
            <person name="Arendt D."/>
            <person name="Savage R."/>
            <person name="Osoegawa K."/>
            <person name="de Jong P."/>
            <person name="Lindberg D.R."/>
            <person name="Seaver E.C."/>
            <person name="Weisblat D.A."/>
            <person name="Putnam N.H."/>
            <person name="Grigoriev I.V."/>
            <person name="Rokhsar D.S."/>
        </authorList>
    </citation>
    <scope>NUCLEOTIDE SEQUENCE</scope>
    <source>
        <strain evidence="8">I ESC-2004</strain>
    </source>
</reference>
<evidence type="ECO:0000256" key="1">
    <source>
        <dbReference type="ARBA" id="ARBA00022723"/>
    </source>
</evidence>
<dbReference type="PANTHER" id="PTHR12420:SF45">
    <property type="entry name" value="TRANSCRIPTIONAL REGULATOR ATRX HOMOLOG"/>
    <property type="match status" value="1"/>
</dbReference>
<feature type="domain" description="PHD-type" evidence="5">
    <location>
        <begin position="4"/>
        <end position="141"/>
    </location>
</feature>
<evidence type="ECO:0000313" key="7">
    <source>
        <dbReference type="EnsemblMetazoa" id="CapteP219371"/>
    </source>
</evidence>
<name>R7TGD5_CAPTE</name>
<dbReference type="Gene3D" id="3.30.40.10">
    <property type="entry name" value="Zinc/RING finger domain, C3HC4 (zinc finger)"/>
    <property type="match status" value="1"/>
</dbReference>
<evidence type="ECO:0000313" key="6">
    <source>
        <dbReference type="EMBL" id="ELT92557.1"/>
    </source>
</evidence>
<proteinExistence type="predicted"/>
<keyword evidence="2" id="KW-0863">Zinc-finger</keyword>
<keyword evidence="3" id="KW-0862">Zinc</keyword>
<gene>
    <name evidence="6" type="ORF">CAPTEDRAFT_219371</name>
</gene>
<feature type="region of interest" description="Disordered" evidence="4">
    <location>
        <begin position="161"/>
        <end position="196"/>
    </location>
</feature>
<evidence type="ECO:0000256" key="3">
    <source>
        <dbReference type="ARBA" id="ARBA00022833"/>
    </source>
</evidence>
<keyword evidence="8" id="KW-1185">Reference proteome</keyword>
<dbReference type="Proteomes" id="UP000014760">
    <property type="component" value="Unassembled WGS sequence"/>
</dbReference>
<accession>R7TGD5</accession>
<feature type="compositionally biased region" description="Acidic residues" evidence="4">
    <location>
        <begin position="168"/>
        <end position="177"/>
    </location>
</feature>
<protein>
    <recommendedName>
        <fullName evidence="5">PHD-type domain-containing protein</fullName>
    </recommendedName>
</protein>
<reference evidence="6 8" key="2">
    <citation type="journal article" date="2013" name="Nature">
        <title>Insights into bilaterian evolution from three spiralian genomes.</title>
        <authorList>
            <person name="Simakov O."/>
            <person name="Marletaz F."/>
            <person name="Cho S.J."/>
            <person name="Edsinger-Gonzales E."/>
            <person name="Havlak P."/>
            <person name="Hellsten U."/>
            <person name="Kuo D.H."/>
            <person name="Larsson T."/>
            <person name="Lv J."/>
            <person name="Arendt D."/>
            <person name="Savage R."/>
            <person name="Osoegawa K."/>
            <person name="de Jong P."/>
            <person name="Grimwood J."/>
            <person name="Chapman J.A."/>
            <person name="Shapiro H."/>
            <person name="Aerts A."/>
            <person name="Otillar R.P."/>
            <person name="Terry A.Y."/>
            <person name="Boore J.L."/>
            <person name="Grigoriev I.V."/>
            <person name="Lindberg D.R."/>
            <person name="Seaver E.C."/>
            <person name="Weisblat D.A."/>
            <person name="Putnam N.H."/>
            <person name="Rokhsar D.S."/>
        </authorList>
    </citation>
    <scope>NUCLEOTIDE SEQUENCE</scope>
    <source>
        <strain evidence="6 8">I ESC-2004</strain>
    </source>
</reference>
<evidence type="ECO:0000256" key="2">
    <source>
        <dbReference type="ARBA" id="ARBA00022771"/>
    </source>
</evidence>
<reference evidence="7" key="3">
    <citation type="submission" date="2015-06" db="UniProtKB">
        <authorList>
            <consortium name="EnsemblMetazoa"/>
        </authorList>
    </citation>
    <scope>IDENTIFICATION</scope>
</reference>
<organism evidence="6">
    <name type="scientific">Capitella teleta</name>
    <name type="common">Polychaete worm</name>
    <dbReference type="NCBI Taxonomy" id="283909"/>
    <lineage>
        <taxon>Eukaryota</taxon>
        <taxon>Metazoa</taxon>
        <taxon>Spiralia</taxon>
        <taxon>Lophotrochozoa</taxon>
        <taxon>Annelida</taxon>
        <taxon>Polychaeta</taxon>
        <taxon>Sedentaria</taxon>
        <taxon>Scolecida</taxon>
        <taxon>Capitellidae</taxon>
        <taxon>Capitella</taxon>
    </lineage>
</organism>
<dbReference type="PROSITE" id="PS51805">
    <property type="entry name" value="EPHD"/>
    <property type="match status" value="1"/>
</dbReference>
<dbReference type="STRING" id="283909.R7TGD5"/>
<dbReference type="HOGENOM" id="CLU_516058_0_0_1"/>
<dbReference type="GO" id="GO:0005634">
    <property type="term" value="C:nucleus"/>
    <property type="evidence" value="ECO:0007669"/>
    <property type="project" value="TreeGrafter"/>
</dbReference>
<dbReference type="EMBL" id="KB310082">
    <property type="protein sequence ID" value="ELT92557.1"/>
    <property type="molecule type" value="Genomic_DNA"/>
</dbReference>
<dbReference type="OrthoDB" id="2384350at2759"/>
<dbReference type="CDD" id="cd15673">
    <property type="entry name" value="ePHD_PHF6_like"/>
    <property type="match status" value="1"/>
</dbReference>
<dbReference type="InterPro" id="IPR051188">
    <property type="entry name" value="PHD-type_Zinc_Finger"/>
</dbReference>
<dbReference type="GO" id="GO:0008270">
    <property type="term" value="F:zinc ion binding"/>
    <property type="evidence" value="ECO:0007669"/>
    <property type="project" value="UniProtKB-KW"/>
</dbReference>
<dbReference type="EMBL" id="AMQN01002804">
    <property type="status" value="NOT_ANNOTATED_CDS"/>
    <property type="molecule type" value="Genomic_DNA"/>
</dbReference>